<keyword evidence="1" id="KW-0808">Transferase</keyword>
<evidence type="ECO:0000256" key="3">
    <source>
        <dbReference type="SAM" id="Phobius"/>
    </source>
</evidence>
<proteinExistence type="predicted"/>
<dbReference type="GO" id="GO:0003841">
    <property type="term" value="F:1-acylglycerol-3-phosphate O-acyltransferase activity"/>
    <property type="evidence" value="ECO:0007669"/>
    <property type="project" value="TreeGrafter"/>
</dbReference>
<accession>A0A382SPA6</accession>
<dbReference type="SUPFAM" id="SSF69593">
    <property type="entry name" value="Glycerol-3-phosphate (1)-acyltransferase"/>
    <property type="match status" value="1"/>
</dbReference>
<dbReference type="Pfam" id="PF01553">
    <property type="entry name" value="Acyltransferase"/>
    <property type="match status" value="1"/>
</dbReference>
<dbReference type="EMBL" id="UINC01130587">
    <property type="protein sequence ID" value="SVD11739.1"/>
    <property type="molecule type" value="Genomic_DNA"/>
</dbReference>
<gene>
    <name evidence="5" type="ORF">METZ01_LOCUS364593</name>
</gene>
<evidence type="ECO:0000313" key="5">
    <source>
        <dbReference type="EMBL" id="SVD11739.1"/>
    </source>
</evidence>
<feature type="transmembrane region" description="Helical" evidence="3">
    <location>
        <begin position="6"/>
        <end position="27"/>
    </location>
</feature>
<evidence type="ECO:0000259" key="4">
    <source>
        <dbReference type="Pfam" id="PF01553"/>
    </source>
</evidence>
<feature type="domain" description="Phospholipid/glycerol acyltransferase" evidence="4">
    <location>
        <begin position="55"/>
        <end position="122"/>
    </location>
</feature>
<evidence type="ECO:0000256" key="1">
    <source>
        <dbReference type="ARBA" id="ARBA00022679"/>
    </source>
</evidence>
<dbReference type="PANTHER" id="PTHR10434">
    <property type="entry name" value="1-ACYL-SN-GLYCEROL-3-PHOSPHATE ACYLTRANSFERASE"/>
    <property type="match status" value="1"/>
</dbReference>
<keyword evidence="2" id="KW-0012">Acyltransferase</keyword>
<feature type="non-terminal residue" evidence="5">
    <location>
        <position position="127"/>
    </location>
</feature>
<dbReference type="PANTHER" id="PTHR10434:SF11">
    <property type="entry name" value="1-ACYL-SN-GLYCEROL-3-PHOSPHATE ACYLTRANSFERASE"/>
    <property type="match status" value="1"/>
</dbReference>
<evidence type="ECO:0000256" key="2">
    <source>
        <dbReference type="ARBA" id="ARBA00023315"/>
    </source>
</evidence>
<name>A0A382SPA6_9ZZZZ</name>
<dbReference type="CDD" id="cd07989">
    <property type="entry name" value="LPLAT_AGPAT-like"/>
    <property type="match status" value="1"/>
</dbReference>
<organism evidence="5">
    <name type="scientific">marine metagenome</name>
    <dbReference type="NCBI Taxonomy" id="408172"/>
    <lineage>
        <taxon>unclassified sequences</taxon>
        <taxon>metagenomes</taxon>
        <taxon>ecological metagenomes</taxon>
    </lineage>
</organism>
<keyword evidence="3" id="KW-0472">Membrane</keyword>
<dbReference type="GO" id="GO:0006654">
    <property type="term" value="P:phosphatidic acid biosynthetic process"/>
    <property type="evidence" value="ECO:0007669"/>
    <property type="project" value="TreeGrafter"/>
</dbReference>
<dbReference type="AlphaFoldDB" id="A0A382SPA6"/>
<reference evidence="5" key="1">
    <citation type="submission" date="2018-05" db="EMBL/GenBank/DDBJ databases">
        <authorList>
            <person name="Lanie J.A."/>
            <person name="Ng W.-L."/>
            <person name="Kazmierczak K.M."/>
            <person name="Andrzejewski T.M."/>
            <person name="Davidsen T.M."/>
            <person name="Wayne K.J."/>
            <person name="Tettelin H."/>
            <person name="Glass J.I."/>
            <person name="Rusch D."/>
            <person name="Podicherti R."/>
            <person name="Tsui H.-C.T."/>
            <person name="Winkler M.E."/>
        </authorList>
    </citation>
    <scope>NUCLEOTIDE SEQUENCE</scope>
</reference>
<keyword evidence="3" id="KW-0812">Transmembrane</keyword>
<sequence>MHWLRVGLYFVNFVTLLYVVPVVWRLFGADDDDMGRLLRLAARNTFRIFGISWEIVGGEKLSAKQNYIVIANHRSWLDQPSVILASPRLLHFLGKEHYFRVPILSTTLRLFGCVEVKKGGRSELTES</sequence>
<keyword evidence="3" id="KW-1133">Transmembrane helix</keyword>
<dbReference type="InterPro" id="IPR002123">
    <property type="entry name" value="Plipid/glycerol_acylTrfase"/>
</dbReference>
<protein>
    <recommendedName>
        <fullName evidence="4">Phospholipid/glycerol acyltransferase domain-containing protein</fullName>
    </recommendedName>
</protein>